<feature type="compositionally biased region" description="Basic and acidic residues" evidence="6">
    <location>
        <begin position="113"/>
        <end position="131"/>
    </location>
</feature>
<evidence type="ECO:0000256" key="6">
    <source>
        <dbReference type="SAM" id="MobiDB-lite"/>
    </source>
</evidence>
<keyword evidence="4" id="KW-0040">ANK repeat</keyword>
<evidence type="ECO:0000313" key="8">
    <source>
        <dbReference type="Proteomes" id="UP000799767"/>
    </source>
</evidence>
<keyword evidence="5" id="KW-0539">Nucleus</keyword>
<dbReference type="InterPro" id="IPR038753">
    <property type="entry name" value="NFKBIL1"/>
</dbReference>
<evidence type="ECO:0000256" key="2">
    <source>
        <dbReference type="ARBA" id="ARBA00022553"/>
    </source>
</evidence>
<dbReference type="GO" id="GO:0005634">
    <property type="term" value="C:nucleus"/>
    <property type="evidence" value="ECO:0007669"/>
    <property type="project" value="UniProtKB-SubCell"/>
</dbReference>
<proteinExistence type="predicted"/>
<organism evidence="7 8">
    <name type="scientific">Neohortaea acidophila</name>
    <dbReference type="NCBI Taxonomy" id="245834"/>
    <lineage>
        <taxon>Eukaryota</taxon>
        <taxon>Fungi</taxon>
        <taxon>Dikarya</taxon>
        <taxon>Ascomycota</taxon>
        <taxon>Pezizomycotina</taxon>
        <taxon>Dothideomycetes</taxon>
        <taxon>Dothideomycetidae</taxon>
        <taxon>Mycosphaerellales</taxon>
        <taxon>Teratosphaeriaceae</taxon>
        <taxon>Neohortaea</taxon>
    </lineage>
</organism>
<accession>A0A6A6PMD0</accession>
<evidence type="ECO:0000313" key="7">
    <source>
        <dbReference type="EMBL" id="KAF2481258.1"/>
    </source>
</evidence>
<dbReference type="PANTHER" id="PTHR15263">
    <property type="entry name" value="I-KAPPA-B-LIKE PROTEIN IKBL"/>
    <property type="match status" value="1"/>
</dbReference>
<sequence>MPSMEATRKDVKEKLGKQRDKIDHDAILANLQDEIDRHNAVKDGLRSSMRSPEREDAVRDSSRSMRFRFKSGTQEPRTGRSHSSRSETHDSRRSHRKRRRKQGDDYPTPPSDEANKAPVEDPAHPFPREPIADPDNPAPQSSDTAFRTSLFDALADDEGAAYWESVYSQPIHIYPRPTIETPRGELEQMSDEEYVEYVKAKMWEKKHPEIVQERKQKDRERKLEEEERTRRREEFVRRRERAAWERAQGWKAKEGDDEGEEDGNAGFEFTGEPNFAPSDRAQERAEYAKAWENYLSAWDKLKYDLLAERSDSSSKETAAHPSKRIPWPVLPSKAVIKPNIEAFMQHAPAEEKRSKTAVLKAERVRWHPDKIQQRFGGVVDEGTMKLVTGIFQVVDNVLEDERKREGS</sequence>
<feature type="compositionally biased region" description="Basic and acidic residues" evidence="6">
    <location>
        <begin position="39"/>
        <end position="63"/>
    </location>
</feature>
<reference evidence="7" key="1">
    <citation type="journal article" date="2020" name="Stud. Mycol.">
        <title>101 Dothideomycetes genomes: a test case for predicting lifestyles and emergence of pathogens.</title>
        <authorList>
            <person name="Haridas S."/>
            <person name="Albert R."/>
            <person name="Binder M."/>
            <person name="Bloem J."/>
            <person name="Labutti K."/>
            <person name="Salamov A."/>
            <person name="Andreopoulos B."/>
            <person name="Baker S."/>
            <person name="Barry K."/>
            <person name="Bills G."/>
            <person name="Bluhm B."/>
            <person name="Cannon C."/>
            <person name="Castanera R."/>
            <person name="Culley D."/>
            <person name="Daum C."/>
            <person name="Ezra D."/>
            <person name="Gonzalez J."/>
            <person name="Henrissat B."/>
            <person name="Kuo A."/>
            <person name="Liang C."/>
            <person name="Lipzen A."/>
            <person name="Lutzoni F."/>
            <person name="Magnuson J."/>
            <person name="Mondo S."/>
            <person name="Nolan M."/>
            <person name="Ohm R."/>
            <person name="Pangilinan J."/>
            <person name="Park H.-J."/>
            <person name="Ramirez L."/>
            <person name="Alfaro M."/>
            <person name="Sun H."/>
            <person name="Tritt A."/>
            <person name="Yoshinaga Y."/>
            <person name="Zwiers L.-H."/>
            <person name="Turgeon B."/>
            <person name="Goodwin S."/>
            <person name="Spatafora J."/>
            <person name="Crous P."/>
            <person name="Grigoriev I."/>
        </authorList>
    </citation>
    <scope>NUCLEOTIDE SEQUENCE</scope>
    <source>
        <strain evidence="7">CBS 113389</strain>
    </source>
</reference>
<keyword evidence="3" id="KW-0677">Repeat</keyword>
<protein>
    <submittedName>
        <fullName evidence="7">Uncharacterized protein</fullName>
    </submittedName>
</protein>
<keyword evidence="8" id="KW-1185">Reference proteome</keyword>
<name>A0A6A6PMD0_9PEZI</name>
<feature type="region of interest" description="Disordered" evidence="6">
    <location>
        <begin position="211"/>
        <end position="234"/>
    </location>
</feature>
<evidence type="ECO:0000256" key="1">
    <source>
        <dbReference type="ARBA" id="ARBA00004123"/>
    </source>
</evidence>
<dbReference type="EMBL" id="MU001638">
    <property type="protein sequence ID" value="KAF2481258.1"/>
    <property type="molecule type" value="Genomic_DNA"/>
</dbReference>
<comment type="subcellular location">
    <subcellularLocation>
        <location evidence="1">Nucleus</location>
    </subcellularLocation>
</comment>
<evidence type="ECO:0000256" key="3">
    <source>
        <dbReference type="ARBA" id="ARBA00022737"/>
    </source>
</evidence>
<dbReference type="PANTHER" id="PTHR15263:SF1">
    <property type="entry name" value="NF-KAPPA-B INHIBITOR-LIKE PROTEIN 1"/>
    <property type="match status" value="1"/>
</dbReference>
<keyword evidence="2" id="KW-0597">Phosphoprotein</keyword>
<evidence type="ECO:0000256" key="4">
    <source>
        <dbReference type="ARBA" id="ARBA00023043"/>
    </source>
</evidence>
<dbReference type="GO" id="GO:0043124">
    <property type="term" value="P:negative regulation of canonical NF-kappaB signal transduction"/>
    <property type="evidence" value="ECO:0007669"/>
    <property type="project" value="InterPro"/>
</dbReference>
<feature type="region of interest" description="Disordered" evidence="6">
    <location>
        <begin position="1"/>
        <end position="23"/>
    </location>
</feature>
<feature type="region of interest" description="Disordered" evidence="6">
    <location>
        <begin position="39"/>
        <end position="146"/>
    </location>
</feature>
<gene>
    <name evidence="7" type="ORF">BDY17DRAFT_300974</name>
</gene>
<dbReference type="Proteomes" id="UP000799767">
    <property type="component" value="Unassembled WGS sequence"/>
</dbReference>
<feature type="region of interest" description="Disordered" evidence="6">
    <location>
        <begin position="246"/>
        <end position="281"/>
    </location>
</feature>
<dbReference type="RefSeq" id="XP_033587828.1">
    <property type="nucleotide sequence ID" value="XM_033734156.1"/>
</dbReference>
<dbReference type="OrthoDB" id="412109at2759"/>
<evidence type="ECO:0000256" key="5">
    <source>
        <dbReference type="ARBA" id="ARBA00023242"/>
    </source>
</evidence>
<dbReference type="GeneID" id="54475158"/>
<dbReference type="AlphaFoldDB" id="A0A6A6PMD0"/>
<feature type="compositionally biased region" description="Basic residues" evidence="6">
    <location>
        <begin position="92"/>
        <end position="101"/>
    </location>
</feature>